<dbReference type="RefSeq" id="WP_344693122.1">
    <property type="nucleotide sequence ID" value="NZ_BAABBF010000004.1"/>
</dbReference>
<name>A0ABP7DSQ7_9SPHN</name>
<dbReference type="EMBL" id="BAABBF010000004">
    <property type="protein sequence ID" value="GAA3709773.1"/>
    <property type="molecule type" value="Genomic_DNA"/>
</dbReference>
<organism evidence="1 2">
    <name type="scientific">Sphingomonas cynarae</name>
    <dbReference type="NCBI Taxonomy" id="930197"/>
    <lineage>
        <taxon>Bacteria</taxon>
        <taxon>Pseudomonadati</taxon>
        <taxon>Pseudomonadota</taxon>
        <taxon>Alphaproteobacteria</taxon>
        <taxon>Sphingomonadales</taxon>
        <taxon>Sphingomonadaceae</taxon>
        <taxon>Sphingomonas</taxon>
    </lineage>
</organism>
<evidence type="ECO:0008006" key="3">
    <source>
        <dbReference type="Google" id="ProtNLM"/>
    </source>
</evidence>
<gene>
    <name evidence="1" type="ORF">GCM10022268_18690</name>
</gene>
<keyword evidence="2" id="KW-1185">Reference proteome</keyword>
<comment type="caution">
    <text evidence="1">The sequence shown here is derived from an EMBL/GenBank/DDBJ whole genome shotgun (WGS) entry which is preliminary data.</text>
</comment>
<proteinExistence type="predicted"/>
<dbReference type="Proteomes" id="UP001500523">
    <property type="component" value="Unassembled WGS sequence"/>
</dbReference>
<protein>
    <recommendedName>
        <fullName evidence="3">Glycosyltransferase family 2 protein</fullName>
    </recommendedName>
</protein>
<accession>A0ABP7DSQ7</accession>
<reference evidence="2" key="1">
    <citation type="journal article" date="2019" name="Int. J. Syst. Evol. Microbiol.">
        <title>The Global Catalogue of Microorganisms (GCM) 10K type strain sequencing project: providing services to taxonomists for standard genome sequencing and annotation.</title>
        <authorList>
            <consortium name="The Broad Institute Genomics Platform"/>
            <consortium name="The Broad Institute Genome Sequencing Center for Infectious Disease"/>
            <person name="Wu L."/>
            <person name="Ma J."/>
        </authorList>
    </citation>
    <scope>NUCLEOTIDE SEQUENCE [LARGE SCALE GENOMIC DNA]</scope>
    <source>
        <strain evidence="2">JCM 17498</strain>
    </source>
</reference>
<sequence>MSDDPVTLLMTATVAPAGGMRTMIANADARRDEYLRALTFYRGMIGQGIDRILFVDNSASDMTAFEQVAAGHPIDVMSYPGIEYPPAYGYGYGELALIQHAMDHVPYLGDGTVVKVTGRYLVSNLPKVVRARRGVDFAGDIWNRRRPWLDMRMFMWTRAGFDAILRDRYLSLRDDVNRLPPEMILSAQVLQSTDVPVRTYFFTDPKISGRRGMDGKDWGRGSLAVKRIVRAATRPFILATGNYAGAARDKAVPHRR</sequence>
<evidence type="ECO:0000313" key="1">
    <source>
        <dbReference type="EMBL" id="GAA3709773.1"/>
    </source>
</evidence>
<evidence type="ECO:0000313" key="2">
    <source>
        <dbReference type="Proteomes" id="UP001500523"/>
    </source>
</evidence>